<keyword evidence="2" id="KW-1185">Reference proteome</keyword>
<reference evidence="3" key="1">
    <citation type="submission" date="2022-11" db="UniProtKB">
        <authorList>
            <consortium name="WormBaseParasite"/>
        </authorList>
    </citation>
    <scope>IDENTIFICATION</scope>
</reference>
<proteinExistence type="predicted"/>
<feature type="compositionally biased region" description="Low complexity" evidence="1">
    <location>
        <begin position="1"/>
        <end position="11"/>
    </location>
</feature>
<feature type="compositionally biased region" description="Polar residues" evidence="1">
    <location>
        <begin position="60"/>
        <end position="69"/>
    </location>
</feature>
<evidence type="ECO:0000256" key="1">
    <source>
        <dbReference type="SAM" id="MobiDB-lite"/>
    </source>
</evidence>
<feature type="compositionally biased region" description="Basic residues" evidence="1">
    <location>
        <begin position="83"/>
        <end position="94"/>
    </location>
</feature>
<name>A0A914UL19_9BILA</name>
<accession>A0A914UL19</accession>
<dbReference type="Proteomes" id="UP000887566">
    <property type="component" value="Unplaced"/>
</dbReference>
<evidence type="ECO:0000313" key="3">
    <source>
        <dbReference type="WBParaSite" id="PSAMB.scaffold106size78906.g2121.t1"/>
    </source>
</evidence>
<organism evidence="2 3">
    <name type="scientific">Plectus sambesii</name>
    <dbReference type="NCBI Taxonomy" id="2011161"/>
    <lineage>
        <taxon>Eukaryota</taxon>
        <taxon>Metazoa</taxon>
        <taxon>Ecdysozoa</taxon>
        <taxon>Nematoda</taxon>
        <taxon>Chromadorea</taxon>
        <taxon>Plectida</taxon>
        <taxon>Plectina</taxon>
        <taxon>Plectoidea</taxon>
        <taxon>Plectidae</taxon>
        <taxon>Plectus</taxon>
    </lineage>
</organism>
<evidence type="ECO:0000313" key="2">
    <source>
        <dbReference type="Proteomes" id="UP000887566"/>
    </source>
</evidence>
<dbReference type="AlphaFoldDB" id="A0A914UL19"/>
<feature type="region of interest" description="Disordered" evidence="1">
    <location>
        <begin position="36"/>
        <end position="103"/>
    </location>
</feature>
<dbReference type="WBParaSite" id="PSAMB.scaffold106size78906.g2121.t1">
    <property type="protein sequence ID" value="PSAMB.scaffold106size78906.g2121.t1"/>
    <property type="gene ID" value="PSAMB.scaffold106size78906.g2121"/>
</dbReference>
<feature type="region of interest" description="Disordered" evidence="1">
    <location>
        <begin position="1"/>
        <end position="23"/>
    </location>
</feature>
<sequence length="103" mass="11073">MTSPSSTPPMSNIAGTRRLPPLLSSDALVRERTAIERTSAASAASTQHPSVSRPPRSRVTEFTNRTGLQSAPHYPAPIDVSPTRRRASLLKRRRPDATKAGSA</sequence>
<feature type="compositionally biased region" description="Polar residues" evidence="1">
    <location>
        <begin position="39"/>
        <end position="50"/>
    </location>
</feature>
<protein>
    <submittedName>
        <fullName evidence="3">Uncharacterized protein</fullName>
    </submittedName>
</protein>